<reference evidence="2" key="2">
    <citation type="submission" date="2020-12" db="EMBL/GenBank/DDBJ databases">
        <title>New Spironucleus salmonicida genome in near-complete chromosomes.</title>
        <authorList>
            <person name="Xu F."/>
            <person name="Kurt Z."/>
            <person name="Jimenez-Gonzalez A."/>
            <person name="Astvaldsson A."/>
            <person name="Andersson J.O."/>
            <person name="Svard S.G."/>
        </authorList>
    </citation>
    <scope>NUCLEOTIDE SEQUENCE</scope>
    <source>
        <strain evidence="2">ATCC 50377</strain>
    </source>
</reference>
<evidence type="ECO:0000313" key="1">
    <source>
        <dbReference type="EMBL" id="EST42037.1"/>
    </source>
</evidence>
<reference evidence="1 2" key="1">
    <citation type="journal article" date="2014" name="PLoS Genet.">
        <title>The Genome of Spironucleus salmonicida Highlights a Fish Pathogen Adapted to Fluctuating Environments.</title>
        <authorList>
            <person name="Xu F."/>
            <person name="Jerlstrom-Hultqvist J."/>
            <person name="Einarsson E."/>
            <person name="Astvaldsson A."/>
            <person name="Svard S.G."/>
            <person name="Andersson J.O."/>
        </authorList>
    </citation>
    <scope>NUCLEOTIDE SEQUENCE</scope>
    <source>
        <strain evidence="2">ATCC 50377</strain>
    </source>
</reference>
<accession>V6LC41</accession>
<evidence type="ECO:0000313" key="3">
    <source>
        <dbReference type="Proteomes" id="UP000018208"/>
    </source>
</evidence>
<dbReference type="EMBL" id="AUWU02000003">
    <property type="protein sequence ID" value="KAH0574857.1"/>
    <property type="molecule type" value="Genomic_DNA"/>
</dbReference>
<evidence type="ECO:0000313" key="2">
    <source>
        <dbReference type="EMBL" id="KAH0574857.1"/>
    </source>
</evidence>
<proteinExistence type="predicted"/>
<organism evidence="1">
    <name type="scientific">Spironucleus salmonicida</name>
    <dbReference type="NCBI Taxonomy" id="348837"/>
    <lineage>
        <taxon>Eukaryota</taxon>
        <taxon>Metamonada</taxon>
        <taxon>Diplomonadida</taxon>
        <taxon>Hexamitidae</taxon>
        <taxon>Hexamitinae</taxon>
        <taxon>Spironucleus</taxon>
    </lineage>
</organism>
<dbReference type="SUPFAM" id="SSF48439">
    <property type="entry name" value="Protein prenylyltransferase"/>
    <property type="match status" value="1"/>
</dbReference>
<protein>
    <submittedName>
        <fullName evidence="1">Uncharacterized protein</fullName>
    </submittedName>
</protein>
<name>V6LC41_9EUKA</name>
<gene>
    <name evidence="1" type="ORF">SS50377_18344</name>
    <name evidence="2" type="ORF">SS50377_22472</name>
</gene>
<keyword evidence="3" id="KW-1185">Reference proteome</keyword>
<dbReference type="VEuPathDB" id="GiardiaDB:SS50377_22472"/>
<dbReference type="AlphaFoldDB" id="V6LC41"/>
<dbReference type="Proteomes" id="UP000018208">
    <property type="component" value="Unassembled WGS sequence"/>
</dbReference>
<dbReference type="EMBL" id="KI546166">
    <property type="protein sequence ID" value="EST42037.1"/>
    <property type="molecule type" value="Genomic_DNA"/>
</dbReference>
<dbReference type="Gene3D" id="1.25.40.120">
    <property type="entry name" value="Protein prenylyltransferase"/>
    <property type="match status" value="1"/>
</dbReference>
<sequence>MKLSKKYSQDAQEIRSLQQKLTLSTITFDELIRLMIFQPQNVSYWKFLYDNYGTSNCDKILLSHTKNYVAWAFKKKYNINPETDIVLLQAIFKDDPKNFHAHNYINHLRENIVSFDFPLLQKVPDSLEVLEKKLTFDINNLQLWDQYLQIGSLEFCREICYDGLEINDFGPQVAFAKLVLQKQLFNFKAEAIRLLEQIQQPHIIFLATFLKNQLLK</sequence>